<dbReference type="Pfam" id="PF00027">
    <property type="entry name" value="cNMP_binding"/>
    <property type="match status" value="1"/>
</dbReference>
<dbReference type="InterPro" id="IPR018490">
    <property type="entry name" value="cNMP-bd_dom_sf"/>
</dbReference>
<dbReference type="OrthoDB" id="5241243at2"/>
<name>A0A2S0VR88_9ALTE</name>
<dbReference type="CDD" id="cd00038">
    <property type="entry name" value="CAP_ED"/>
    <property type="match status" value="1"/>
</dbReference>
<evidence type="ECO:0000259" key="1">
    <source>
        <dbReference type="PROSITE" id="PS50042"/>
    </source>
</evidence>
<evidence type="ECO:0000313" key="3">
    <source>
        <dbReference type="Proteomes" id="UP000244441"/>
    </source>
</evidence>
<reference evidence="2 3" key="1">
    <citation type="submission" date="2018-01" db="EMBL/GenBank/DDBJ databases">
        <title>Genome sequence of a Cantenovulum-like bacteria.</title>
        <authorList>
            <person name="Tan W.R."/>
            <person name="Lau N.-S."/>
            <person name="Go F."/>
            <person name="Amirul A.-A.A."/>
        </authorList>
    </citation>
    <scope>NUCLEOTIDE SEQUENCE [LARGE SCALE GENOMIC DNA]</scope>
    <source>
        <strain evidence="2 3">CCB-QB4</strain>
    </source>
</reference>
<dbReference type="SMART" id="SM00100">
    <property type="entry name" value="cNMP"/>
    <property type="match status" value="1"/>
</dbReference>
<dbReference type="InterPro" id="IPR000595">
    <property type="entry name" value="cNMP-bd_dom"/>
</dbReference>
<dbReference type="PROSITE" id="PS50042">
    <property type="entry name" value="CNMP_BINDING_3"/>
    <property type="match status" value="1"/>
</dbReference>
<dbReference type="InterPro" id="IPR014710">
    <property type="entry name" value="RmlC-like_jellyroll"/>
</dbReference>
<evidence type="ECO:0000313" key="2">
    <source>
        <dbReference type="EMBL" id="AWB66728.1"/>
    </source>
</evidence>
<feature type="domain" description="Cyclic nucleotide-binding" evidence="1">
    <location>
        <begin position="21"/>
        <end position="121"/>
    </location>
</feature>
<accession>A0A2S0VR88</accession>
<protein>
    <recommendedName>
        <fullName evidence="1">Cyclic nucleotide-binding domain-containing protein</fullName>
    </recommendedName>
</protein>
<dbReference type="RefSeq" id="WP_108602784.1">
    <property type="nucleotide sequence ID" value="NZ_CP026604.1"/>
</dbReference>
<dbReference type="Gene3D" id="2.60.120.10">
    <property type="entry name" value="Jelly Rolls"/>
    <property type="match status" value="1"/>
</dbReference>
<sequence>MRRIDKINKLKLAEILNRLTFFAKFSIEQREVLLSAIDSFYFCKKGFPVQEEGELSTQFYLILSGTLVISKSGSDKVLGKVKAGEFIGEGSFIGIRAKSATARAEEDVIVMAIERLELDKLPSTIREKFKDAIIEGMAKRIVYLSDIIQKA</sequence>
<dbReference type="AlphaFoldDB" id="A0A2S0VR88"/>
<gene>
    <name evidence="2" type="ORF">C2869_09935</name>
</gene>
<organism evidence="2 3">
    <name type="scientific">Saccharobesus litoralis</name>
    <dbReference type="NCBI Taxonomy" id="2172099"/>
    <lineage>
        <taxon>Bacteria</taxon>
        <taxon>Pseudomonadati</taxon>
        <taxon>Pseudomonadota</taxon>
        <taxon>Gammaproteobacteria</taxon>
        <taxon>Alteromonadales</taxon>
        <taxon>Alteromonadaceae</taxon>
        <taxon>Saccharobesus</taxon>
    </lineage>
</organism>
<keyword evidence="3" id="KW-1185">Reference proteome</keyword>
<dbReference type="EMBL" id="CP026604">
    <property type="protein sequence ID" value="AWB66728.1"/>
    <property type="molecule type" value="Genomic_DNA"/>
</dbReference>
<dbReference type="SUPFAM" id="SSF51206">
    <property type="entry name" value="cAMP-binding domain-like"/>
    <property type="match status" value="1"/>
</dbReference>
<proteinExistence type="predicted"/>
<dbReference type="Proteomes" id="UP000244441">
    <property type="component" value="Chromosome"/>
</dbReference>
<dbReference type="KEGG" id="cate:C2869_09935"/>